<gene>
    <name evidence="3" type="ORF">Mal52_28130</name>
</gene>
<feature type="compositionally biased region" description="Basic and acidic residues" evidence="1">
    <location>
        <begin position="354"/>
        <end position="363"/>
    </location>
</feature>
<keyword evidence="2" id="KW-0732">Signal</keyword>
<feature type="compositionally biased region" description="Low complexity" evidence="1">
    <location>
        <begin position="28"/>
        <end position="43"/>
    </location>
</feature>
<feature type="signal peptide" evidence="2">
    <location>
        <begin position="1"/>
        <end position="27"/>
    </location>
</feature>
<evidence type="ECO:0000313" key="4">
    <source>
        <dbReference type="Proteomes" id="UP000319383"/>
    </source>
</evidence>
<dbReference type="EMBL" id="CP036276">
    <property type="protein sequence ID" value="QDU44333.1"/>
    <property type="molecule type" value="Genomic_DNA"/>
</dbReference>
<feature type="compositionally biased region" description="Basic residues" evidence="1">
    <location>
        <begin position="44"/>
        <end position="59"/>
    </location>
</feature>
<evidence type="ECO:0000256" key="2">
    <source>
        <dbReference type="SAM" id="SignalP"/>
    </source>
</evidence>
<dbReference type="AlphaFoldDB" id="A0A517ZPC9"/>
<evidence type="ECO:0000256" key="1">
    <source>
        <dbReference type="SAM" id="MobiDB-lite"/>
    </source>
</evidence>
<proteinExistence type="predicted"/>
<protein>
    <recommendedName>
        <fullName evidence="5">TIGR03009 domain-containing protein</fullName>
    </recommendedName>
</protein>
<dbReference type="KEGG" id="sdyn:Mal52_28130"/>
<feature type="region of interest" description="Disordered" evidence="1">
    <location>
        <begin position="321"/>
        <end position="363"/>
    </location>
</feature>
<feature type="chain" id="PRO_5021965109" description="TIGR03009 domain-containing protein" evidence="2">
    <location>
        <begin position="28"/>
        <end position="363"/>
    </location>
</feature>
<keyword evidence="4" id="KW-1185">Reference proteome</keyword>
<evidence type="ECO:0000313" key="3">
    <source>
        <dbReference type="EMBL" id="QDU44333.1"/>
    </source>
</evidence>
<reference evidence="3 4" key="1">
    <citation type="submission" date="2019-02" db="EMBL/GenBank/DDBJ databases">
        <title>Deep-cultivation of Planctomycetes and their phenomic and genomic characterization uncovers novel biology.</title>
        <authorList>
            <person name="Wiegand S."/>
            <person name="Jogler M."/>
            <person name="Boedeker C."/>
            <person name="Pinto D."/>
            <person name="Vollmers J."/>
            <person name="Rivas-Marin E."/>
            <person name="Kohn T."/>
            <person name="Peeters S.H."/>
            <person name="Heuer A."/>
            <person name="Rast P."/>
            <person name="Oberbeckmann S."/>
            <person name="Bunk B."/>
            <person name="Jeske O."/>
            <person name="Meyerdierks A."/>
            <person name="Storesund J.E."/>
            <person name="Kallscheuer N."/>
            <person name="Luecker S."/>
            <person name="Lage O.M."/>
            <person name="Pohl T."/>
            <person name="Merkel B.J."/>
            <person name="Hornburger P."/>
            <person name="Mueller R.-W."/>
            <person name="Bruemmer F."/>
            <person name="Labrenz M."/>
            <person name="Spormann A.M."/>
            <person name="Op den Camp H."/>
            <person name="Overmann J."/>
            <person name="Amann R."/>
            <person name="Jetten M.S.M."/>
            <person name="Mascher T."/>
            <person name="Medema M.H."/>
            <person name="Devos D.P."/>
            <person name="Kaster A.-K."/>
            <person name="Ovreas L."/>
            <person name="Rohde M."/>
            <person name="Galperin M.Y."/>
            <person name="Jogler C."/>
        </authorList>
    </citation>
    <scope>NUCLEOTIDE SEQUENCE [LARGE SCALE GENOMIC DNA]</scope>
    <source>
        <strain evidence="3 4">Mal52</strain>
    </source>
</reference>
<accession>A0A517ZPC9</accession>
<name>A0A517ZPC9_9PLAN</name>
<dbReference type="Gene3D" id="2.50.20.10">
    <property type="entry name" value="Lipoprotein localisation LolA/LolB/LppX"/>
    <property type="match status" value="1"/>
</dbReference>
<dbReference type="Proteomes" id="UP000319383">
    <property type="component" value="Chromosome"/>
</dbReference>
<sequence precursor="true">MHRIATKLLTATIALMFFASGALTAHAQQTTTPRSTPTTQPRGTTKRPATRRPATRKPTSKVQQAAAKGRVARPRKNAVMKAQKLPPAMLKFLKDWEINTANHNRLTAKIEKYEYDHTFFTEKRGLGEIKYEKPGKALLKLTPQNTKDQDSRLKDPKGKPYALEGITPERWVSTGKEIIQIDDKAKTYKVVLIPPDMQGERLNEGPIPFLFGMKAEEAQRRYHFYQRKQNPRYPKSFSFRAVPQRRVDLQEYKYADVILDIENYVPIAIKLTAPTGKAETVYLFKPEATKVNPKKAFWNLGRGPFIDPDVKGYKLVGNPGVQAVPGGGRPTADMQPGDARPQANEPQPAGRIKISGDKNPTRK</sequence>
<organism evidence="3 4">
    <name type="scientific">Symmachiella dynata</name>
    <dbReference type="NCBI Taxonomy" id="2527995"/>
    <lineage>
        <taxon>Bacteria</taxon>
        <taxon>Pseudomonadati</taxon>
        <taxon>Planctomycetota</taxon>
        <taxon>Planctomycetia</taxon>
        <taxon>Planctomycetales</taxon>
        <taxon>Planctomycetaceae</taxon>
        <taxon>Symmachiella</taxon>
    </lineage>
</organism>
<evidence type="ECO:0008006" key="5">
    <source>
        <dbReference type="Google" id="ProtNLM"/>
    </source>
</evidence>
<feature type="region of interest" description="Disordered" evidence="1">
    <location>
        <begin position="26"/>
        <end position="78"/>
    </location>
</feature>